<dbReference type="RefSeq" id="WP_155657941.1">
    <property type="nucleotide sequence ID" value="NZ_WOBC01000022.1"/>
</dbReference>
<dbReference type="InterPro" id="IPR013108">
    <property type="entry name" value="Amidohydro_3"/>
</dbReference>
<evidence type="ECO:0000259" key="2">
    <source>
        <dbReference type="Pfam" id="PF07969"/>
    </source>
</evidence>
<evidence type="ECO:0000256" key="1">
    <source>
        <dbReference type="SAM" id="SignalP"/>
    </source>
</evidence>
<keyword evidence="3" id="KW-0378">Hydrolase</keyword>
<name>A0A6N3YYT3_ALIFS</name>
<dbReference type="Gene3D" id="2.30.40.10">
    <property type="entry name" value="Urease, subunit C, domain 1"/>
    <property type="match status" value="1"/>
</dbReference>
<dbReference type="InterPro" id="IPR011059">
    <property type="entry name" value="Metal-dep_hydrolase_composite"/>
</dbReference>
<protein>
    <submittedName>
        <fullName evidence="3">Amidohydrolase family protein</fullName>
    </submittedName>
</protein>
<dbReference type="Gene3D" id="3.10.310.70">
    <property type="match status" value="1"/>
</dbReference>
<reference evidence="3 4" key="1">
    <citation type="submission" date="2019-11" db="EMBL/GenBank/DDBJ databases">
        <title>Using colonization assays and comparative genomics to discover symbiosis behaviors and factors in Vibrio fischeri.</title>
        <authorList>
            <person name="Bongrand C."/>
            <person name="Moriano-Gutierrez S."/>
            <person name="Arevalo P."/>
            <person name="Mcfall-Ngai M."/>
            <person name="Visick K."/>
            <person name="Polz M.F."/>
            <person name="Ruby E.G."/>
        </authorList>
    </citation>
    <scope>NUCLEOTIDE SEQUENCE [LARGE SCALE GENOMIC DNA]</scope>
    <source>
        <strain evidence="4">emors.3.2</strain>
    </source>
</reference>
<feature type="chain" id="PRO_5027066903" evidence="1">
    <location>
        <begin position="26"/>
        <end position="587"/>
    </location>
</feature>
<dbReference type="Pfam" id="PF07969">
    <property type="entry name" value="Amidohydro_3"/>
    <property type="match status" value="1"/>
</dbReference>
<evidence type="ECO:0000313" key="4">
    <source>
        <dbReference type="Proteomes" id="UP000435323"/>
    </source>
</evidence>
<dbReference type="InterPro" id="IPR033932">
    <property type="entry name" value="YtcJ-like"/>
</dbReference>
<organism evidence="3 4">
    <name type="scientific">Aliivibrio fischeri</name>
    <name type="common">Vibrio fischeri</name>
    <dbReference type="NCBI Taxonomy" id="668"/>
    <lineage>
        <taxon>Bacteria</taxon>
        <taxon>Pseudomonadati</taxon>
        <taxon>Pseudomonadota</taxon>
        <taxon>Gammaproteobacteria</taxon>
        <taxon>Vibrionales</taxon>
        <taxon>Vibrionaceae</taxon>
        <taxon>Aliivibrio</taxon>
    </lineage>
</organism>
<proteinExistence type="predicted"/>
<dbReference type="SUPFAM" id="SSF51556">
    <property type="entry name" value="Metallo-dependent hydrolases"/>
    <property type="match status" value="1"/>
</dbReference>
<comment type="caution">
    <text evidence="3">The sequence shown here is derived from an EMBL/GenBank/DDBJ whole genome shotgun (WGS) entry which is preliminary data.</text>
</comment>
<feature type="domain" description="Amidohydrolase 3" evidence="2">
    <location>
        <begin position="87"/>
        <end position="578"/>
    </location>
</feature>
<dbReference type="PANTHER" id="PTHR22642">
    <property type="entry name" value="IMIDAZOLONEPROPIONASE"/>
    <property type="match status" value="1"/>
</dbReference>
<accession>A0A6N3YYT3</accession>
<dbReference type="EMBL" id="WOBO01000011">
    <property type="protein sequence ID" value="MUK45818.1"/>
    <property type="molecule type" value="Genomic_DNA"/>
</dbReference>
<feature type="signal peptide" evidence="1">
    <location>
        <begin position="1"/>
        <end position="25"/>
    </location>
</feature>
<dbReference type="InterPro" id="IPR032466">
    <property type="entry name" value="Metal_Hydrolase"/>
</dbReference>
<dbReference type="CDD" id="cd01300">
    <property type="entry name" value="YtcJ_like"/>
    <property type="match status" value="1"/>
</dbReference>
<dbReference type="GO" id="GO:0016810">
    <property type="term" value="F:hydrolase activity, acting on carbon-nitrogen (but not peptide) bonds"/>
    <property type="evidence" value="ECO:0007669"/>
    <property type="project" value="InterPro"/>
</dbReference>
<dbReference type="Gene3D" id="3.20.20.140">
    <property type="entry name" value="Metal-dependent hydrolases"/>
    <property type="match status" value="1"/>
</dbReference>
<gene>
    <name evidence="3" type="ORF">GNP77_10545</name>
</gene>
<dbReference type="Proteomes" id="UP000435323">
    <property type="component" value="Unassembled WGS sequence"/>
</dbReference>
<dbReference type="PROSITE" id="PS51257">
    <property type="entry name" value="PROKAR_LIPOPROTEIN"/>
    <property type="match status" value="1"/>
</dbReference>
<keyword evidence="1" id="KW-0732">Signal</keyword>
<evidence type="ECO:0000313" key="3">
    <source>
        <dbReference type="EMBL" id="MUK45818.1"/>
    </source>
</evidence>
<dbReference type="SUPFAM" id="SSF51338">
    <property type="entry name" value="Composite domain of metallo-dependent hydrolases"/>
    <property type="match status" value="1"/>
</dbReference>
<dbReference type="AlphaFoldDB" id="A0A6N3YYT3"/>
<dbReference type="PANTHER" id="PTHR22642:SF2">
    <property type="entry name" value="PROTEIN LONG AFTER FAR-RED 3"/>
    <property type="match status" value="1"/>
</dbReference>
<sequence>MKIQRTILSASIISSALFLSGCDTAKEPQITPQIETAGSTLFYGGSVITMEEAKPRAEAVVASADGKIQFVGTKEEALKEYPQATKIDLDGKFMMPGFIEQHIHPFLGALTLNMPVIAPEEWKLPDKTWPAANNHDEYIAALIAAEKAMTDPNETLWTWGYNNFFHGELTRAELDKISTTRPIGVWHRSAHEFFVNSAFVEKFGLQQIDIDKMGKEVMAQSDLKNGHFFEGGALLYLLPRIFPDLGNETRFRDGLKQMVEMLHQNGVTAYNEPGAFIPDNMVGAYQEILGADSTPMYSFFIPESKTPYYLKGKDGVVQAVEDITHMFPAEGKVRFFKKQVKLLFDGAIISQLMQMKDGYMDGHHGEWIQTPEEVDTITKLFWEKDYQIHVHVNGDEGVEKLIEILKKRQEEYPREDHRFTIVHFANSTDEQVKELKKLGVIISVNPYYVTGFGEKFGEVGLGEERAHSMVRLASVEKEEISVSLHSDLPMAPSDPLFLAWSAATRQTNEGSVLRPDLVLSREAALKAITIDAAYSWQQEDNLGSIKVGKVANFTILEQDPYEVDLNKLKDIPIYATVFESKLFPIDK</sequence>